<evidence type="ECO:0000313" key="2">
    <source>
        <dbReference type="Proteomes" id="UP000607796"/>
    </source>
</evidence>
<dbReference type="RefSeq" id="WP_194135512.1">
    <property type="nucleotide sequence ID" value="NZ_JADFFK010000011.1"/>
</dbReference>
<sequence length="106" mass="11131">MKSFAVVFVISAMLVVVGLAAANRSRSALPGDVAAAPRSDAEGERYAMSVGRPVELTQGEAQDLRTIAPGIDPAMVPPQKVGKIRAILYGPGNTANKRSRIESLLN</sequence>
<reference evidence="1 2" key="1">
    <citation type="journal article" date="2021" name="Int. J. Syst. Evol. Microbiol.">
        <title>Salipiger mangrovisoli sp. nov., isolated from mangrove soil and the proposal for the reclassification of Paraphaeobacter pallidus as Salipiger pallidus comb. nov.</title>
        <authorList>
            <person name="Du J."/>
            <person name="Liu Y."/>
            <person name="Pei T."/>
            <person name="Deng M.R."/>
            <person name="Zhu H."/>
        </authorList>
    </citation>
    <scope>NUCLEOTIDE SEQUENCE [LARGE SCALE GENOMIC DNA]</scope>
    <source>
        <strain evidence="1 2">6D45A</strain>
    </source>
</reference>
<dbReference type="Proteomes" id="UP000607796">
    <property type="component" value="Unassembled WGS sequence"/>
</dbReference>
<organism evidence="1 2">
    <name type="scientific">Salipiger mangrovisoli</name>
    <dbReference type="NCBI Taxonomy" id="2865933"/>
    <lineage>
        <taxon>Bacteria</taxon>
        <taxon>Pseudomonadati</taxon>
        <taxon>Pseudomonadota</taxon>
        <taxon>Alphaproteobacteria</taxon>
        <taxon>Rhodobacterales</taxon>
        <taxon>Roseobacteraceae</taxon>
        <taxon>Salipiger</taxon>
    </lineage>
</organism>
<dbReference type="EMBL" id="JADFFK010000011">
    <property type="protein sequence ID" value="MBE9638205.1"/>
    <property type="molecule type" value="Genomic_DNA"/>
</dbReference>
<name>A0ABR9X3N9_9RHOB</name>
<keyword evidence="2" id="KW-1185">Reference proteome</keyword>
<accession>A0ABR9X3N9</accession>
<proteinExistence type="predicted"/>
<comment type="caution">
    <text evidence="1">The sequence shown here is derived from an EMBL/GenBank/DDBJ whole genome shotgun (WGS) entry which is preliminary data.</text>
</comment>
<gene>
    <name evidence="1" type="ORF">IQ782_15235</name>
</gene>
<protein>
    <submittedName>
        <fullName evidence="1">Uncharacterized protein</fullName>
    </submittedName>
</protein>
<evidence type="ECO:0000313" key="1">
    <source>
        <dbReference type="EMBL" id="MBE9638205.1"/>
    </source>
</evidence>